<feature type="transmembrane region" description="Helical" evidence="1">
    <location>
        <begin position="200"/>
        <end position="218"/>
    </location>
</feature>
<comment type="caution">
    <text evidence="2">The sequence shown here is derived from an EMBL/GenBank/DDBJ whole genome shotgun (WGS) entry which is preliminary data.</text>
</comment>
<keyword evidence="3" id="KW-1185">Reference proteome</keyword>
<feature type="transmembrane region" description="Helical" evidence="1">
    <location>
        <begin position="337"/>
        <end position="355"/>
    </location>
</feature>
<feature type="transmembrane region" description="Helical" evidence="1">
    <location>
        <begin position="367"/>
        <end position="388"/>
    </location>
</feature>
<organism evidence="2 3">
    <name type="scientific">Photobacterium alginatilyticum</name>
    <dbReference type="NCBI Taxonomy" id="1775171"/>
    <lineage>
        <taxon>Bacteria</taxon>
        <taxon>Pseudomonadati</taxon>
        <taxon>Pseudomonadota</taxon>
        <taxon>Gammaproteobacteria</taxon>
        <taxon>Vibrionales</taxon>
        <taxon>Vibrionaceae</taxon>
        <taxon>Photobacterium</taxon>
    </lineage>
</organism>
<dbReference type="EMBL" id="RSEJ01000002">
    <property type="protein sequence ID" value="NBI51622.1"/>
    <property type="molecule type" value="Genomic_DNA"/>
</dbReference>
<gene>
    <name evidence="2" type="ORF">EIZ48_03395</name>
</gene>
<keyword evidence="1" id="KW-1133">Transmembrane helix</keyword>
<feature type="transmembrane region" description="Helical" evidence="1">
    <location>
        <begin position="105"/>
        <end position="126"/>
    </location>
</feature>
<dbReference type="RefSeq" id="WP_160648709.1">
    <property type="nucleotide sequence ID" value="NZ_RSEJ01000002.1"/>
</dbReference>
<feature type="transmembrane region" description="Helical" evidence="1">
    <location>
        <begin position="12"/>
        <end position="33"/>
    </location>
</feature>
<feature type="transmembrane region" description="Helical" evidence="1">
    <location>
        <begin position="176"/>
        <end position="194"/>
    </location>
</feature>
<accession>A0ABW9YCZ7</accession>
<sequence>MKVTSVRDLNRSDYLIMFAIGVIYTLIYAISIISRVESVEFMAIDPHSIVDSLHTLTSYPYYNMGDSYHSKYYGWTYFSVNFVVIMFAKLFGLASDESFNVIVRLNLFIIGLALTFCLYTLSRHLFTKTVSALAVLYFLFDPVSSHYFLTIHPESLGMLLQCVGLIVLLDISKDKILSYPKFIVAVVLFSLSALAKQPFFIVNVLIGIVFFVWLYRNVHYSLTVKDIVKLVLYSTIVFLITFFIIHPYAFLHFSAFIKAQSELASAHSSVGISEAFDTWFNELSNSIVFCLNFLIALLLMFFRRVNWVYICSVIITILCSFLFMYKARIFISLLYLYPLYVFAIFNVVYFSHLVINTLSNVIVKRVLLSVALLLVSCNAISNAAYSVFSSHYRFFTDGLGTEYSTWNYIKQLEKDVTIAYSPDVAMPQPYKSNGCHAWQGCDGFDSLGKFDPGVVILSPEYPHYNFTEYNKYVNEHGYKLVKIVKPNFSLDSYKCTNNLRFGVGGNTGILNFIQFEKLLSNVATCIDDYSFMLDNYNTGSISGLPKYIYKK</sequence>
<keyword evidence="1" id="KW-0472">Membrane</keyword>
<evidence type="ECO:0000313" key="2">
    <source>
        <dbReference type="EMBL" id="NBI51622.1"/>
    </source>
</evidence>
<evidence type="ECO:0000256" key="1">
    <source>
        <dbReference type="SAM" id="Phobius"/>
    </source>
</evidence>
<protein>
    <recommendedName>
        <fullName evidence="4">Glycosyltransferase RgtA/B/C/D-like domain-containing protein</fullName>
    </recommendedName>
</protein>
<name>A0ABW9YCZ7_9GAMM</name>
<evidence type="ECO:0000313" key="3">
    <source>
        <dbReference type="Proteomes" id="UP000738517"/>
    </source>
</evidence>
<feature type="transmembrane region" description="Helical" evidence="1">
    <location>
        <begin position="230"/>
        <end position="251"/>
    </location>
</feature>
<feature type="transmembrane region" description="Helical" evidence="1">
    <location>
        <begin position="72"/>
        <end position="93"/>
    </location>
</feature>
<reference evidence="2 3" key="1">
    <citation type="journal article" date="2017" name="Int. J. Syst. Evol. Microbiol.">
        <title>Photobacterium alginatilyticum sp. nov., a marine bacterium isolated from bottom seawater.</title>
        <authorList>
            <person name="Wang X."/>
            <person name="Wang Y."/>
            <person name="Yang X."/>
            <person name="Sun H."/>
            <person name="Li B."/>
            <person name="Zhang X.H."/>
        </authorList>
    </citation>
    <scope>NUCLEOTIDE SEQUENCE [LARGE SCALE GENOMIC DNA]</scope>
    <source>
        <strain evidence="2 3">P03D4</strain>
    </source>
</reference>
<dbReference type="Proteomes" id="UP000738517">
    <property type="component" value="Unassembled WGS sequence"/>
</dbReference>
<evidence type="ECO:0008006" key="4">
    <source>
        <dbReference type="Google" id="ProtNLM"/>
    </source>
</evidence>
<feature type="transmembrane region" description="Helical" evidence="1">
    <location>
        <begin position="283"/>
        <end position="302"/>
    </location>
</feature>
<proteinExistence type="predicted"/>
<feature type="transmembrane region" description="Helical" evidence="1">
    <location>
        <begin position="307"/>
        <end position="325"/>
    </location>
</feature>
<feature type="transmembrane region" description="Helical" evidence="1">
    <location>
        <begin position="146"/>
        <end position="169"/>
    </location>
</feature>
<keyword evidence="1" id="KW-0812">Transmembrane</keyword>